<evidence type="ECO:0000313" key="2">
    <source>
        <dbReference type="EMBL" id="TQR44213.1"/>
    </source>
</evidence>
<sequence length="149" mass="16732">MTDIFNKILGVLLAFVILVGGPLIIKSMGKDLTMNRSILNEMTNFIDKVTDNGRLTDADLEDFYLGISSYGLTMDATVKRYMKVVNPDGKQGTYTSYVLNDDLSKWNQGDIIKVTVRAVDYTGGQRLQYRILHLAPTKFEQTLAGMVRK</sequence>
<dbReference type="Proteomes" id="UP000316208">
    <property type="component" value="Unassembled WGS sequence"/>
</dbReference>
<keyword evidence="1" id="KW-1133">Transmembrane helix</keyword>
<organism evidence="2 3">
    <name type="scientific">Paenibacillus popilliae</name>
    <name type="common">Bacillus popilliae</name>
    <dbReference type="NCBI Taxonomy" id="78057"/>
    <lineage>
        <taxon>Bacteria</taxon>
        <taxon>Bacillati</taxon>
        <taxon>Bacillota</taxon>
        <taxon>Bacilli</taxon>
        <taxon>Bacillales</taxon>
        <taxon>Paenibacillaceae</taxon>
        <taxon>Paenibacillus</taxon>
    </lineage>
</organism>
<comment type="caution">
    <text evidence="2">The sequence shown here is derived from an EMBL/GenBank/DDBJ whole genome shotgun (WGS) entry which is preliminary data.</text>
</comment>
<name>A0ABY3ANZ5_PAEPP</name>
<dbReference type="EMBL" id="SADY01000004">
    <property type="protein sequence ID" value="TQR44213.1"/>
    <property type="molecule type" value="Genomic_DNA"/>
</dbReference>
<keyword evidence="1" id="KW-0812">Transmembrane</keyword>
<evidence type="ECO:0000313" key="3">
    <source>
        <dbReference type="Proteomes" id="UP000316208"/>
    </source>
</evidence>
<accession>A0ABY3ANZ5</accession>
<reference evidence="2 3" key="1">
    <citation type="submission" date="2018-03" db="EMBL/GenBank/DDBJ databases">
        <title>Aerobic endospore-forming bacteria genome sequencing and assembly.</title>
        <authorList>
            <person name="Cavalcante D.A."/>
            <person name="Driks A."/>
            <person name="Putonti C."/>
            <person name="De-Souza M.T."/>
        </authorList>
    </citation>
    <scope>NUCLEOTIDE SEQUENCE [LARGE SCALE GENOMIC DNA]</scope>
    <source>
        <strain evidence="2 3">SDF0028</strain>
    </source>
</reference>
<proteinExistence type="predicted"/>
<keyword evidence="1" id="KW-0472">Membrane</keyword>
<evidence type="ECO:0000256" key="1">
    <source>
        <dbReference type="SAM" id="Phobius"/>
    </source>
</evidence>
<protein>
    <submittedName>
        <fullName evidence="2">Uncharacterized protein</fullName>
    </submittedName>
</protein>
<dbReference type="RefSeq" id="WP_142544363.1">
    <property type="nucleotide sequence ID" value="NZ_SADY01000004.1"/>
</dbReference>
<keyword evidence="3" id="KW-1185">Reference proteome</keyword>
<gene>
    <name evidence="2" type="ORF">C7Y44_13720</name>
</gene>
<feature type="transmembrane region" description="Helical" evidence="1">
    <location>
        <begin position="6"/>
        <end position="25"/>
    </location>
</feature>